<dbReference type="AlphaFoldDB" id="A0A175AC48"/>
<dbReference type="Pfam" id="PF02661">
    <property type="entry name" value="Fic"/>
    <property type="match status" value="1"/>
</dbReference>
<accession>A0A175AC48</accession>
<dbReference type="SUPFAM" id="SSF140931">
    <property type="entry name" value="Fic-like"/>
    <property type="match status" value="1"/>
</dbReference>
<dbReference type="InterPro" id="IPR003812">
    <property type="entry name" value="Fido"/>
</dbReference>
<evidence type="ECO:0000313" key="2">
    <source>
        <dbReference type="EMBL" id="CUQ92690.1"/>
    </source>
</evidence>
<feature type="domain" description="Fido" evidence="1">
    <location>
        <begin position="80"/>
        <end position="213"/>
    </location>
</feature>
<dbReference type="PROSITE" id="PS51459">
    <property type="entry name" value="FIDO"/>
    <property type="match status" value="1"/>
</dbReference>
<dbReference type="Gene3D" id="1.10.3290.10">
    <property type="entry name" value="Fido-like domain"/>
    <property type="match status" value="1"/>
</dbReference>
<name>A0A175AC48_9FIRM</name>
<gene>
    <name evidence="2" type="ORF">ERS852492_03148</name>
</gene>
<dbReference type="RefSeq" id="WP_070098759.1">
    <property type="nucleotide sequence ID" value="NZ_CABIXW010000022.1"/>
</dbReference>
<sequence>MILRDKYAMDIEENIWIAKRLLVDSVYTSANLEGIAVTFAQTQDILNNVNVSHLTPKDINKVCCLRDAWEYMIEHIHDELNMGYLMNIHELIARFDVPYSYLGRVRTDDVIISGTNWRPEVHSVEYYHKGLMELQDNPNVTDRAIRTGLWLMRCQVFKDGNKRIGSFAINKILIENGRGIFKVPVELDGTFKQMLVSYYESNNADELASWICDNCLDGVNKIQVKDDIKEEADLDESIENPEYTPRL</sequence>
<proteinExistence type="predicted"/>
<dbReference type="InterPro" id="IPR036597">
    <property type="entry name" value="Fido-like_dom_sf"/>
</dbReference>
<protein>
    <recommendedName>
        <fullName evidence="1">Fido domain-containing protein</fullName>
    </recommendedName>
</protein>
<organism evidence="2 3">
    <name type="scientific">Lachnospira eligens</name>
    <dbReference type="NCBI Taxonomy" id="39485"/>
    <lineage>
        <taxon>Bacteria</taxon>
        <taxon>Bacillati</taxon>
        <taxon>Bacillota</taxon>
        <taxon>Clostridia</taxon>
        <taxon>Lachnospirales</taxon>
        <taxon>Lachnospiraceae</taxon>
        <taxon>Lachnospira</taxon>
    </lineage>
</organism>
<evidence type="ECO:0000259" key="1">
    <source>
        <dbReference type="PROSITE" id="PS51459"/>
    </source>
</evidence>
<dbReference type="Proteomes" id="UP000095780">
    <property type="component" value="Unassembled WGS sequence"/>
</dbReference>
<reference evidence="2 3" key="1">
    <citation type="submission" date="2015-09" db="EMBL/GenBank/DDBJ databases">
        <authorList>
            <consortium name="Pathogen Informatics"/>
        </authorList>
    </citation>
    <scope>NUCLEOTIDE SEQUENCE [LARGE SCALE GENOMIC DNA]</scope>
    <source>
        <strain evidence="2 3">2789STDY5834878</strain>
    </source>
</reference>
<dbReference type="EMBL" id="CZBV01000022">
    <property type="protein sequence ID" value="CUQ92690.1"/>
    <property type="molecule type" value="Genomic_DNA"/>
</dbReference>
<evidence type="ECO:0000313" key="3">
    <source>
        <dbReference type="Proteomes" id="UP000095780"/>
    </source>
</evidence>